<dbReference type="InterPro" id="IPR034161">
    <property type="entry name" value="Pepsin-like_plant"/>
</dbReference>
<feature type="chain" id="PRO_5015042606" evidence="7">
    <location>
        <begin position="23"/>
        <end position="465"/>
    </location>
</feature>
<dbReference type="InterPro" id="IPR001461">
    <property type="entry name" value="Aspartic_peptidase_A1"/>
</dbReference>
<dbReference type="FunFam" id="2.40.70.10:FF:000120">
    <property type="entry name" value="Aspartic proteinase nepenthesin-2"/>
    <property type="match status" value="1"/>
</dbReference>
<dbReference type="PANTHER" id="PTHR47967:SF36">
    <property type="entry name" value="PEPTIDASE A1 DOMAIN-CONTAINING PROTEIN"/>
    <property type="match status" value="1"/>
</dbReference>
<dbReference type="PANTHER" id="PTHR47967">
    <property type="entry name" value="OS07G0603500 PROTEIN-RELATED"/>
    <property type="match status" value="1"/>
</dbReference>
<dbReference type="InterPro" id="IPR032799">
    <property type="entry name" value="TAXi_C"/>
</dbReference>
<evidence type="ECO:0000256" key="7">
    <source>
        <dbReference type="SAM" id="SignalP"/>
    </source>
</evidence>
<comment type="similarity">
    <text evidence="1">Belongs to the peptidase A1 family.</text>
</comment>
<reference evidence="9 13" key="3">
    <citation type="submission" date="2020-05" db="EMBL/GenBank/DDBJ databases">
        <title>Vigna angularis (adzuki bean) Var. LongXiaoDou No. 4 denovo assembly.</title>
        <authorList>
            <person name="Xiang H."/>
        </authorList>
    </citation>
    <scope>NUCLEOTIDE SEQUENCE [LARGE SCALE GENOMIC DNA]</scope>
    <source>
        <tissue evidence="9">Leaf</tissue>
    </source>
</reference>
<dbReference type="Pfam" id="PF14543">
    <property type="entry name" value="TAXi_N"/>
    <property type="match status" value="1"/>
</dbReference>
<feature type="active site" evidence="6">
    <location>
        <position position="102"/>
    </location>
</feature>
<dbReference type="Gramene" id="KOM39095">
    <property type="protein sequence ID" value="KOM39095"/>
    <property type="gene ID" value="LR48_Vigan03g247700"/>
</dbReference>
<evidence type="ECO:0000259" key="8">
    <source>
        <dbReference type="PROSITE" id="PS51767"/>
    </source>
</evidence>
<evidence type="ECO:0000256" key="5">
    <source>
        <dbReference type="ARBA" id="ARBA00023180"/>
    </source>
</evidence>
<dbReference type="InterPro" id="IPR051708">
    <property type="entry name" value="Plant_Aspart_Prot_A1"/>
</dbReference>
<sequence>MALPYIILLSLTLISHTALTSSTETNTITLPLSPILTKPQSSGLFHSLKLAASASLTRAHHLKHRQNAPSVATTQVYPKSYGGYSIDLNFGTPPQTSAFVLDTGSSLVWFPCTPRYICSHCLFPNIDPTKIHTFIPKNSSTAKLLGCRNPKCGYLFGSDLQSRCPQCQPNSQNCSVACPPYIIEYGLGSTAGLLLLDNLNFPSKIVPQFLVGCSILSVRQPSGIAGFGRGQESLPSQMALKRFSYCLLSHSFDDSTESSDLVLQISSTGDTKTNGLSYTPFHPNPSASNPAFVEYYYLSLRKVIVGGKNVKIPFSFLDPGSDGHGGTIVDSGSTFTFMERPVYDLVAQEFVKQLGNFSRAEDVEAQSGLGPCFNTSGAKTVDFPEFTFQFKGGAKMTLPVENYFSLIDDSEVVCLTVVSDGGAGPAKMSGPAIILGNYQQQNFHIEYDLENERFGFGPQSCKRKT</sequence>
<keyword evidence="4" id="KW-0378">Hydrolase</keyword>
<dbReference type="SUPFAM" id="SSF50630">
    <property type="entry name" value="Acid proteases"/>
    <property type="match status" value="1"/>
</dbReference>
<evidence type="ECO:0000256" key="1">
    <source>
        <dbReference type="ARBA" id="ARBA00007447"/>
    </source>
</evidence>
<dbReference type="Proteomes" id="UP000053144">
    <property type="component" value="Chromosome 3"/>
</dbReference>
<gene>
    <name evidence="9" type="ORF">HKW66_Vig0055000</name>
    <name evidence="10" type="ORF">LR48_Vigan03g247700</name>
    <name evidence="11" type="ORF">LR48_Vigan03g247800</name>
</gene>
<evidence type="ECO:0000256" key="6">
    <source>
        <dbReference type="PIRSR" id="PIRSR601461-1"/>
    </source>
</evidence>
<dbReference type="OrthoDB" id="2747330at2759"/>
<dbReference type="GO" id="GO:0004190">
    <property type="term" value="F:aspartic-type endopeptidase activity"/>
    <property type="evidence" value="ECO:0007669"/>
    <property type="project" value="UniProtKB-KW"/>
</dbReference>
<organism evidence="10 12">
    <name type="scientific">Phaseolus angularis</name>
    <name type="common">Azuki bean</name>
    <name type="synonym">Vigna angularis</name>
    <dbReference type="NCBI Taxonomy" id="3914"/>
    <lineage>
        <taxon>Eukaryota</taxon>
        <taxon>Viridiplantae</taxon>
        <taxon>Streptophyta</taxon>
        <taxon>Embryophyta</taxon>
        <taxon>Tracheophyta</taxon>
        <taxon>Spermatophyta</taxon>
        <taxon>Magnoliopsida</taxon>
        <taxon>eudicotyledons</taxon>
        <taxon>Gunneridae</taxon>
        <taxon>Pentapetalae</taxon>
        <taxon>rosids</taxon>
        <taxon>fabids</taxon>
        <taxon>Fabales</taxon>
        <taxon>Fabaceae</taxon>
        <taxon>Papilionoideae</taxon>
        <taxon>50 kb inversion clade</taxon>
        <taxon>NPAAA clade</taxon>
        <taxon>indigoferoid/millettioid clade</taxon>
        <taxon>Phaseoleae</taxon>
        <taxon>Vigna</taxon>
    </lineage>
</organism>
<evidence type="ECO:0000313" key="9">
    <source>
        <dbReference type="EMBL" id="KAG2406244.1"/>
    </source>
</evidence>
<keyword evidence="2" id="KW-0645">Protease</keyword>
<keyword evidence="5" id="KW-0325">Glycoprotein</keyword>
<dbReference type="PROSITE" id="PS51767">
    <property type="entry name" value="PEPTIDASE_A1"/>
    <property type="match status" value="1"/>
</dbReference>
<feature type="signal peptide" evidence="7">
    <location>
        <begin position="1"/>
        <end position="22"/>
    </location>
</feature>
<dbReference type="PRINTS" id="PR00792">
    <property type="entry name" value="PEPSIN"/>
</dbReference>
<dbReference type="Gramene" id="KOM39096">
    <property type="protein sequence ID" value="KOM39096"/>
    <property type="gene ID" value="LR48_Vigan03g247800"/>
</dbReference>
<dbReference type="Proteomes" id="UP000743370">
    <property type="component" value="Unassembled WGS sequence"/>
</dbReference>
<evidence type="ECO:0000313" key="11">
    <source>
        <dbReference type="EMBL" id="KOM39096.1"/>
    </source>
</evidence>
<reference evidence="10" key="2">
    <citation type="submission" date="2015-02" db="EMBL/GenBank/DDBJ databases">
        <authorList>
            <person name="Chooi Y.-H."/>
        </authorList>
    </citation>
    <scope>NUCLEOTIDE SEQUENCE</scope>
    <source>
        <tissue evidence="10">Seedling</tissue>
    </source>
</reference>
<reference evidence="12" key="1">
    <citation type="journal article" date="2015" name="Proc. Natl. Acad. Sci. U.S.A.">
        <title>Genome sequencing of adzuki bean (Vigna angularis) provides insight into high starch and low fat accumulation and domestication.</title>
        <authorList>
            <person name="Yang K."/>
            <person name="Tian Z."/>
            <person name="Chen C."/>
            <person name="Luo L."/>
            <person name="Zhao B."/>
            <person name="Wang Z."/>
            <person name="Yu L."/>
            <person name="Li Y."/>
            <person name="Sun Y."/>
            <person name="Li W."/>
            <person name="Chen Y."/>
            <person name="Li Y."/>
            <person name="Zhang Y."/>
            <person name="Ai D."/>
            <person name="Zhao J."/>
            <person name="Shang C."/>
            <person name="Ma Y."/>
            <person name="Wu B."/>
            <person name="Wang M."/>
            <person name="Gao L."/>
            <person name="Sun D."/>
            <person name="Zhang P."/>
            <person name="Guo F."/>
            <person name="Wang W."/>
            <person name="Li Y."/>
            <person name="Wang J."/>
            <person name="Varshney R.K."/>
            <person name="Wang J."/>
            <person name="Ling H.Q."/>
            <person name="Wan P."/>
        </authorList>
    </citation>
    <scope>NUCLEOTIDE SEQUENCE</scope>
    <source>
        <strain evidence="12">cv. Jingnong 6</strain>
    </source>
</reference>
<dbReference type="GO" id="GO:0005576">
    <property type="term" value="C:extracellular region"/>
    <property type="evidence" value="ECO:0007669"/>
    <property type="project" value="TreeGrafter"/>
</dbReference>
<evidence type="ECO:0000256" key="3">
    <source>
        <dbReference type="ARBA" id="ARBA00022750"/>
    </source>
</evidence>
<dbReference type="FunFam" id="2.40.70.10:FF:000034">
    <property type="entry name" value="Aspartyl protease family protein"/>
    <property type="match status" value="1"/>
</dbReference>
<dbReference type="Pfam" id="PF14541">
    <property type="entry name" value="TAXi_C"/>
    <property type="match status" value="1"/>
</dbReference>
<dbReference type="InterPro" id="IPR033121">
    <property type="entry name" value="PEPTIDASE_A1"/>
</dbReference>
<dbReference type="KEGG" id="var:108327844"/>
<keyword evidence="3" id="KW-0064">Aspartyl protease</keyword>
<dbReference type="EMBL" id="CM003373">
    <property type="protein sequence ID" value="KOM39095.1"/>
    <property type="molecule type" value="Genomic_DNA"/>
</dbReference>
<dbReference type="AlphaFoldDB" id="A0A0L9U8F2"/>
<evidence type="ECO:0000313" key="13">
    <source>
        <dbReference type="Proteomes" id="UP000743370"/>
    </source>
</evidence>
<evidence type="ECO:0000313" key="10">
    <source>
        <dbReference type="EMBL" id="KOM39095.1"/>
    </source>
</evidence>
<accession>A0A0L9U8F2</accession>
<evidence type="ECO:0000313" key="12">
    <source>
        <dbReference type="Proteomes" id="UP000053144"/>
    </source>
</evidence>
<name>A0A0L9U8F2_PHAAN</name>
<evidence type="ECO:0000256" key="2">
    <source>
        <dbReference type="ARBA" id="ARBA00022670"/>
    </source>
</evidence>
<feature type="active site" evidence="6">
    <location>
        <position position="330"/>
    </location>
</feature>
<dbReference type="InterPro" id="IPR021109">
    <property type="entry name" value="Peptidase_aspartic_dom_sf"/>
</dbReference>
<protein>
    <submittedName>
        <fullName evidence="9">Aspartic proteinase</fullName>
    </submittedName>
</protein>
<proteinExistence type="inferred from homology"/>
<dbReference type="GO" id="GO:0006508">
    <property type="term" value="P:proteolysis"/>
    <property type="evidence" value="ECO:0007669"/>
    <property type="project" value="UniProtKB-KW"/>
</dbReference>
<dbReference type="Gene3D" id="2.40.70.10">
    <property type="entry name" value="Acid Proteases"/>
    <property type="match status" value="2"/>
</dbReference>
<dbReference type="EMBL" id="JABFOF010000002">
    <property type="protein sequence ID" value="KAG2406244.1"/>
    <property type="molecule type" value="Genomic_DNA"/>
</dbReference>
<dbReference type="EMBL" id="CM003373">
    <property type="protein sequence ID" value="KOM39096.1"/>
    <property type="molecule type" value="Genomic_DNA"/>
</dbReference>
<evidence type="ECO:0000256" key="4">
    <source>
        <dbReference type="ARBA" id="ARBA00022801"/>
    </source>
</evidence>
<feature type="domain" description="Peptidase A1" evidence="8">
    <location>
        <begin position="84"/>
        <end position="457"/>
    </location>
</feature>
<keyword evidence="7" id="KW-0732">Signal</keyword>
<dbReference type="InterPro" id="IPR032861">
    <property type="entry name" value="TAXi_N"/>
</dbReference>
<dbReference type="CDD" id="cd05476">
    <property type="entry name" value="pepsin_A_like_plant"/>
    <property type="match status" value="1"/>
</dbReference>